<dbReference type="InterPro" id="IPR036305">
    <property type="entry name" value="RGS_sf"/>
</dbReference>
<reference evidence="4" key="1">
    <citation type="submission" date="2020-05" db="EMBL/GenBank/DDBJ databases">
        <title>Phylogenomic resolution of chytrid fungi.</title>
        <authorList>
            <person name="Stajich J.E."/>
            <person name="Amses K."/>
            <person name="Simmons R."/>
            <person name="Seto K."/>
            <person name="Myers J."/>
            <person name="Bonds A."/>
            <person name="Quandt C.A."/>
            <person name="Barry K."/>
            <person name="Liu P."/>
            <person name="Grigoriev I."/>
            <person name="Longcore J.E."/>
            <person name="James T.Y."/>
        </authorList>
    </citation>
    <scope>NUCLEOTIDE SEQUENCE</scope>
    <source>
        <strain evidence="4">JEL0513</strain>
    </source>
</reference>
<keyword evidence="5" id="KW-1185">Reference proteome</keyword>
<dbReference type="Proteomes" id="UP001211907">
    <property type="component" value="Unassembled WGS sequence"/>
</dbReference>
<dbReference type="InterPro" id="IPR013937">
    <property type="entry name" value="Sorting_nexin_C"/>
</dbReference>
<feature type="compositionally biased region" description="Basic and acidic residues" evidence="2">
    <location>
        <begin position="440"/>
        <end position="452"/>
    </location>
</feature>
<keyword evidence="1" id="KW-0175">Coiled coil</keyword>
<sequence>MEDFIFDWPNNGQRNTGIVIQIFETRILSDELLGVVFIPTESLQANKYSKEWYVIDTSESRLASSSFMAQIYVEAMVVSISNVDEKRTNSPEQILVEQRKLTPTPIVQSTKSDSEASVILLSEKKELLANTFVEALVSTDIEPINKETVQLNLSSNFNSEFNDFQVNSESSDVHEISESIDLQIESNEAGYSGASEKSVDSEKIALDSTETLVEVSISSIQPGNESLNIIEILDNPELMRDFETYLDSENALGYLQLYATIAALKLEVNLDEARSVFDIFFSPPQLLQIDQSVVERLNRKLFGNNVSQSKIFLSETIFGDTKDAALTVLSRFWIQFKNSEKQSPNAVSNATAAAPFATPIFNVIFDDSTTLEPAFQSETKLIEFEIPPQKPARPLKPPRITNSEVNPPPQLPPRNDVNSVTPPLPERPSVVPPPLPSRITEAEAKAEAEAEAKRKFEEDDLKLALALQEEEYQIQQQIKEARKRQAGIRTTSLSVDTVSNASSNYVSNTNDVTHSPGTSTDNASPVLTLNAPISFEIDELKGKVNAIEKILEQASDNDESSQKLLMEKLEAQAKIEKLTEMQREAEEKTIPLSAGHNTISSSNIAISLFGANISIFEIADHNQQLQRRETTSFFDASSPPPPYPIFSVLVEPTNHKAGGWVLTRKLSEFFSCYDILASEYPKIRSSVCPGVWVRTGAVPLPLHSADHRVALAKELEMWIRFVVSDETVCTSVALHTLLGPDYLRQQRKTTKKSANTALGGRNPTTSSTNSNSRQQQPQPVAFGQMLGALKSAGSVLKNVAVSTGNAIGNAAKEISANESGRLEYKRSATSLNGSAMPSRASSLSKQQEAAGATVSRNSMTVLSQQKDALFDDKSINGMTAVHRPTTVKNKTNQSSNIPGRNPSPTRTLFSTNNITVQQTSSSISDSTGTRTTTAKVLPVAALTPQYQAELSQADLSILLECAFGVIEEVFNLSDPNQWIRQRGLKVVKSVLRNSYGGTISSMIQSQVDEIRTPESIAGMLDSVCGYLWVDGVFQFTTPEYLAQLEADKLNPPTESQLSDTRIAAKNLLLNNTSLLGLDGVQTVLGKQNTMLGISRLFNMLQYRELNRGLICAVLEALVKNIFSEN</sequence>
<feature type="domain" description="Sorting nexin C-terminal" evidence="3">
    <location>
        <begin position="978"/>
        <end position="1103"/>
    </location>
</feature>
<feature type="compositionally biased region" description="Low complexity" evidence="2">
    <location>
        <begin position="761"/>
        <end position="776"/>
    </location>
</feature>
<proteinExistence type="predicted"/>
<evidence type="ECO:0000313" key="5">
    <source>
        <dbReference type="Proteomes" id="UP001211907"/>
    </source>
</evidence>
<dbReference type="PANTHER" id="PTHR22775">
    <property type="entry name" value="SORTING NEXIN"/>
    <property type="match status" value="1"/>
</dbReference>
<dbReference type="EMBL" id="JADGJH010000485">
    <property type="protein sequence ID" value="KAJ3127973.1"/>
    <property type="molecule type" value="Genomic_DNA"/>
</dbReference>
<evidence type="ECO:0000313" key="4">
    <source>
        <dbReference type="EMBL" id="KAJ3127973.1"/>
    </source>
</evidence>
<feature type="coiled-coil region" evidence="1">
    <location>
        <begin position="537"/>
        <end position="588"/>
    </location>
</feature>
<dbReference type="PANTHER" id="PTHR22775:SF3">
    <property type="entry name" value="SORTING NEXIN-13"/>
    <property type="match status" value="1"/>
</dbReference>
<dbReference type="InterPro" id="IPR036871">
    <property type="entry name" value="PX_dom_sf"/>
</dbReference>
<accession>A0AAD5T5X1</accession>
<feature type="region of interest" description="Disordered" evidence="2">
    <location>
        <begin position="877"/>
        <end position="907"/>
    </location>
</feature>
<protein>
    <submittedName>
        <fullName evidence="4">Sorting nexin 13</fullName>
    </submittedName>
</protein>
<feature type="compositionally biased region" description="Pro residues" evidence="2">
    <location>
        <begin position="388"/>
        <end position="397"/>
    </location>
</feature>
<dbReference type="GO" id="GO:0035091">
    <property type="term" value="F:phosphatidylinositol binding"/>
    <property type="evidence" value="ECO:0007669"/>
    <property type="project" value="InterPro"/>
</dbReference>
<feature type="compositionally biased region" description="Polar residues" evidence="2">
    <location>
        <begin position="830"/>
        <end position="847"/>
    </location>
</feature>
<feature type="compositionally biased region" description="Polar residues" evidence="2">
    <location>
        <begin position="886"/>
        <end position="907"/>
    </location>
</feature>
<dbReference type="InterPro" id="IPR044926">
    <property type="entry name" value="RGS_subdomain_2"/>
</dbReference>
<dbReference type="SUPFAM" id="SSF64268">
    <property type="entry name" value="PX domain"/>
    <property type="match status" value="1"/>
</dbReference>
<organism evidence="4 5">
    <name type="scientific">Physocladia obscura</name>
    <dbReference type="NCBI Taxonomy" id="109957"/>
    <lineage>
        <taxon>Eukaryota</taxon>
        <taxon>Fungi</taxon>
        <taxon>Fungi incertae sedis</taxon>
        <taxon>Chytridiomycota</taxon>
        <taxon>Chytridiomycota incertae sedis</taxon>
        <taxon>Chytridiomycetes</taxon>
        <taxon>Chytridiales</taxon>
        <taxon>Chytriomycetaceae</taxon>
        <taxon>Physocladia</taxon>
    </lineage>
</organism>
<dbReference type="SUPFAM" id="SSF48097">
    <property type="entry name" value="Regulator of G-protein signaling, RGS"/>
    <property type="match status" value="1"/>
</dbReference>
<comment type="caution">
    <text evidence="4">The sequence shown here is derived from an EMBL/GenBank/DDBJ whole genome shotgun (WGS) entry which is preliminary data.</text>
</comment>
<dbReference type="AlphaFoldDB" id="A0AAD5T5X1"/>
<evidence type="ECO:0000256" key="1">
    <source>
        <dbReference type="SAM" id="Coils"/>
    </source>
</evidence>
<feature type="compositionally biased region" description="Pro residues" evidence="2">
    <location>
        <begin position="422"/>
        <end position="436"/>
    </location>
</feature>
<name>A0AAD5T5X1_9FUNG</name>
<evidence type="ECO:0000259" key="3">
    <source>
        <dbReference type="Pfam" id="PF08628"/>
    </source>
</evidence>
<feature type="region of interest" description="Disordered" evidence="2">
    <location>
        <begin position="746"/>
        <end position="776"/>
    </location>
</feature>
<evidence type="ECO:0000256" key="2">
    <source>
        <dbReference type="SAM" id="MobiDB-lite"/>
    </source>
</evidence>
<gene>
    <name evidence="4" type="primary">SNX13</name>
    <name evidence="4" type="ORF">HK100_009440</name>
</gene>
<dbReference type="Pfam" id="PF08628">
    <property type="entry name" value="Nexin_C"/>
    <property type="match status" value="1"/>
</dbReference>
<feature type="region of interest" description="Disordered" evidence="2">
    <location>
        <begin position="382"/>
        <end position="452"/>
    </location>
</feature>
<feature type="region of interest" description="Disordered" evidence="2">
    <location>
        <begin position="830"/>
        <end position="856"/>
    </location>
</feature>
<dbReference type="Gene3D" id="1.10.167.10">
    <property type="entry name" value="Regulator of G-protein Signalling 4, domain 2"/>
    <property type="match status" value="1"/>
</dbReference>